<comment type="subcellular location">
    <subcellularLocation>
        <location evidence="1">Membrane</location>
        <topology evidence="1">Multi-pass membrane protein</topology>
    </subcellularLocation>
</comment>
<dbReference type="CDD" id="cd07042">
    <property type="entry name" value="STAS_SulP_like_sulfate_transporter"/>
    <property type="match status" value="1"/>
</dbReference>
<keyword evidence="8" id="KW-1185">Reference proteome</keyword>
<gene>
    <name evidence="7" type="primary">sulP</name>
    <name evidence="7" type="ORF">EH243_05165</name>
</gene>
<feature type="transmembrane region" description="Helical" evidence="5">
    <location>
        <begin position="369"/>
        <end position="387"/>
    </location>
</feature>
<evidence type="ECO:0000256" key="5">
    <source>
        <dbReference type="SAM" id="Phobius"/>
    </source>
</evidence>
<feature type="transmembrane region" description="Helical" evidence="5">
    <location>
        <begin position="216"/>
        <end position="233"/>
    </location>
</feature>
<feature type="transmembrane region" description="Helical" evidence="5">
    <location>
        <begin position="273"/>
        <end position="293"/>
    </location>
</feature>
<dbReference type="SUPFAM" id="SSF52091">
    <property type="entry name" value="SpoIIaa-like"/>
    <property type="match status" value="1"/>
</dbReference>
<feature type="transmembrane region" description="Helical" evidence="5">
    <location>
        <begin position="342"/>
        <end position="362"/>
    </location>
</feature>
<accession>A0A430KUM6</accession>
<sequence>MIRYLPLAYWLKDYQRDDFVSDLIAGIVVGILLIPQGMAYAFLAGLPPEYGLYAAIVPLFIYALLGSSRSLAVGPVAIASLMVGSTIADATARGLGDPVNIAINLSLLVGVILICLRILRLGSIVNFMSHSVISGFTSAAALLIGVSQLRHLTGLSIPNDGFITDSFGFLLQHLSSINVVTLFLGLLGLLILWFAKARLANLLSRTALPNWLIQPICRAGPMFAMIVGTLLVASPGLDQHYQVAIIGSIPEGLPSLQLISIDLQLWQQLLTPAILIALIGFLESVSVGTTLASRERERIEPNKELIALGMANLGAAFSGTYPVAGGFGRSMVNFASGARTTIASLIAAVMVAVTVSFLTPLFYYLPKAILGAVIIMAVLPLMDIRAFTDSWKFNKADALTMFITFIAVLTLGVEIGILCGIAISFLLFIYRSSQPHIAVVGRVGESQHFRNVARHEVTTDEHILAIRVDESLYFANTRFVEDFIRSQCASRREVEHVIMICNAVNFIDASALESLENLTVQLASEGVTLHLAEVKGPIMDRLQKTSFLQQLSPGQVFFTADEAMRTLMQTGDSETSASSIERHQ</sequence>
<comment type="caution">
    <text evidence="7">The sequence shown here is derived from an EMBL/GenBank/DDBJ whole genome shotgun (WGS) entry which is preliminary data.</text>
</comment>
<evidence type="ECO:0000256" key="1">
    <source>
        <dbReference type="ARBA" id="ARBA00004141"/>
    </source>
</evidence>
<evidence type="ECO:0000313" key="7">
    <source>
        <dbReference type="EMBL" id="RTE67043.1"/>
    </source>
</evidence>
<evidence type="ECO:0000259" key="6">
    <source>
        <dbReference type="PROSITE" id="PS50801"/>
    </source>
</evidence>
<dbReference type="Pfam" id="PF01740">
    <property type="entry name" value="STAS"/>
    <property type="match status" value="1"/>
</dbReference>
<dbReference type="Proteomes" id="UP000283087">
    <property type="component" value="Unassembled WGS sequence"/>
</dbReference>
<dbReference type="Pfam" id="PF00916">
    <property type="entry name" value="Sulfate_transp"/>
    <property type="match status" value="1"/>
</dbReference>
<dbReference type="PANTHER" id="PTHR11814">
    <property type="entry name" value="SULFATE TRANSPORTER"/>
    <property type="match status" value="1"/>
</dbReference>
<evidence type="ECO:0000256" key="3">
    <source>
        <dbReference type="ARBA" id="ARBA00022989"/>
    </source>
</evidence>
<dbReference type="GO" id="GO:0016020">
    <property type="term" value="C:membrane"/>
    <property type="evidence" value="ECO:0007669"/>
    <property type="project" value="UniProtKB-SubCell"/>
</dbReference>
<feature type="transmembrane region" description="Helical" evidence="5">
    <location>
        <begin position="131"/>
        <end position="149"/>
    </location>
</feature>
<keyword evidence="3 5" id="KW-1133">Transmembrane helix</keyword>
<dbReference type="OrthoDB" id="9769739at2"/>
<feature type="transmembrane region" description="Helical" evidence="5">
    <location>
        <begin position="72"/>
        <end position="95"/>
    </location>
</feature>
<feature type="transmembrane region" description="Helical" evidence="5">
    <location>
        <begin position="169"/>
        <end position="195"/>
    </location>
</feature>
<keyword evidence="4 5" id="KW-0472">Membrane</keyword>
<dbReference type="GO" id="GO:0008271">
    <property type="term" value="F:secondary active sulfate transmembrane transporter activity"/>
    <property type="evidence" value="ECO:0007669"/>
    <property type="project" value="InterPro"/>
</dbReference>
<feature type="transmembrane region" description="Helical" evidence="5">
    <location>
        <begin position="50"/>
        <end position="65"/>
    </location>
</feature>
<dbReference type="InterPro" id="IPR011547">
    <property type="entry name" value="SLC26A/SulP_dom"/>
</dbReference>
<dbReference type="AlphaFoldDB" id="A0A430KUM6"/>
<dbReference type="EMBL" id="RQXW01000003">
    <property type="protein sequence ID" value="RTE67043.1"/>
    <property type="molecule type" value="Genomic_DNA"/>
</dbReference>
<dbReference type="InterPro" id="IPR002645">
    <property type="entry name" value="STAS_dom"/>
</dbReference>
<evidence type="ECO:0000256" key="4">
    <source>
        <dbReference type="ARBA" id="ARBA00023136"/>
    </source>
</evidence>
<evidence type="ECO:0000256" key="2">
    <source>
        <dbReference type="ARBA" id="ARBA00022692"/>
    </source>
</evidence>
<dbReference type="InterPro" id="IPR001902">
    <property type="entry name" value="SLC26A/SulP_fam"/>
</dbReference>
<dbReference type="InterPro" id="IPR018045">
    <property type="entry name" value="S04_transporter_CS"/>
</dbReference>
<dbReference type="InterPro" id="IPR036513">
    <property type="entry name" value="STAS_dom_sf"/>
</dbReference>
<name>A0A430KUM6_9GAMM</name>
<feature type="transmembrane region" description="Helical" evidence="5">
    <location>
        <begin position="305"/>
        <end position="322"/>
    </location>
</feature>
<evidence type="ECO:0000313" key="8">
    <source>
        <dbReference type="Proteomes" id="UP000283087"/>
    </source>
</evidence>
<dbReference type="PROSITE" id="PS01130">
    <property type="entry name" value="SLC26A"/>
    <property type="match status" value="1"/>
</dbReference>
<protein>
    <submittedName>
        <fullName evidence="7">Sulfate permease</fullName>
    </submittedName>
</protein>
<keyword evidence="2 5" id="KW-0812">Transmembrane</keyword>
<feature type="domain" description="STAS" evidence="6">
    <location>
        <begin position="453"/>
        <end position="567"/>
    </location>
</feature>
<organism evidence="7 8">
    <name type="scientific">Amphritea opalescens</name>
    <dbReference type="NCBI Taxonomy" id="2490544"/>
    <lineage>
        <taxon>Bacteria</taxon>
        <taxon>Pseudomonadati</taxon>
        <taxon>Pseudomonadota</taxon>
        <taxon>Gammaproteobacteria</taxon>
        <taxon>Oceanospirillales</taxon>
        <taxon>Oceanospirillaceae</taxon>
        <taxon>Amphritea</taxon>
    </lineage>
</organism>
<dbReference type="PROSITE" id="PS50801">
    <property type="entry name" value="STAS"/>
    <property type="match status" value="1"/>
</dbReference>
<dbReference type="Gene3D" id="3.30.750.24">
    <property type="entry name" value="STAS domain"/>
    <property type="match status" value="1"/>
</dbReference>
<feature type="transmembrane region" description="Helical" evidence="5">
    <location>
        <begin position="399"/>
        <end position="429"/>
    </location>
</feature>
<proteinExistence type="predicted"/>
<feature type="transmembrane region" description="Helical" evidence="5">
    <location>
        <begin position="101"/>
        <end position="119"/>
    </location>
</feature>
<reference evidence="7 8" key="1">
    <citation type="submission" date="2018-11" db="EMBL/GenBank/DDBJ databases">
        <title>The draft genome sequence of Amphritea opalescens ANRC-JH13T.</title>
        <authorList>
            <person name="Fang Z."/>
            <person name="Zhang Y."/>
            <person name="Han X."/>
        </authorList>
    </citation>
    <scope>NUCLEOTIDE SEQUENCE [LARGE SCALE GENOMIC DNA]</scope>
    <source>
        <strain evidence="7 8">ANRC-JH13</strain>
    </source>
</reference>
<feature type="transmembrane region" description="Helical" evidence="5">
    <location>
        <begin position="20"/>
        <end position="44"/>
    </location>
</feature>
<dbReference type="NCBIfam" id="TIGR00815">
    <property type="entry name" value="sulP"/>
    <property type="match status" value="1"/>
</dbReference>